<gene>
    <name evidence="1" type="ORF">DPM35_19750</name>
</gene>
<proteinExistence type="predicted"/>
<comment type="caution">
    <text evidence="1">The sequence shown here is derived from an EMBL/GenBank/DDBJ whole genome shotgun (WGS) entry which is preliminary data.</text>
</comment>
<dbReference type="InterPro" id="IPR028082">
    <property type="entry name" value="Peripla_BP_I"/>
</dbReference>
<name>A0A330GPJ4_9HYPH</name>
<accession>A0A330GPJ4</accession>
<dbReference type="Gene3D" id="3.40.50.2300">
    <property type="match status" value="2"/>
</dbReference>
<dbReference type="OrthoDB" id="9813037at2"/>
<dbReference type="RefSeq" id="WP_146767970.1">
    <property type="nucleotide sequence ID" value="NZ_QMBQ01000005.1"/>
</dbReference>
<organism evidence="1 2">
    <name type="scientific">Mesorhizobium atlanticum</name>
    <dbReference type="NCBI Taxonomy" id="2233532"/>
    <lineage>
        <taxon>Bacteria</taxon>
        <taxon>Pseudomonadati</taxon>
        <taxon>Pseudomonadota</taxon>
        <taxon>Alphaproteobacteria</taxon>
        <taxon>Hyphomicrobiales</taxon>
        <taxon>Phyllobacteriaceae</taxon>
        <taxon>Mesorhizobium</taxon>
    </lineage>
</organism>
<protein>
    <submittedName>
        <fullName evidence="1">Uncharacterized protein</fullName>
    </submittedName>
</protein>
<dbReference type="SUPFAM" id="SSF53822">
    <property type="entry name" value="Periplasmic binding protein-like I"/>
    <property type="match status" value="1"/>
</dbReference>
<evidence type="ECO:0000313" key="1">
    <source>
        <dbReference type="EMBL" id="RAZ75142.1"/>
    </source>
</evidence>
<dbReference type="Proteomes" id="UP000251956">
    <property type="component" value="Unassembled WGS sequence"/>
</dbReference>
<dbReference type="AlphaFoldDB" id="A0A330GPJ4"/>
<evidence type="ECO:0000313" key="2">
    <source>
        <dbReference type="Proteomes" id="UP000251956"/>
    </source>
</evidence>
<keyword evidence="2" id="KW-1185">Reference proteome</keyword>
<sequence>MVNKGELTATFTYVTPGAEGLRQAIKFLDGEKVEKTITLPTEKITKENAARILKDNGLQSASRSFRFAPCALAF</sequence>
<reference evidence="2" key="1">
    <citation type="submission" date="2018-06" db="EMBL/GenBank/DDBJ databases">
        <authorList>
            <person name="Helene L.C."/>
            <person name="Dall'Agnol R."/>
            <person name="Delamuta J.R."/>
            <person name="Hungria M."/>
        </authorList>
    </citation>
    <scope>NUCLEOTIDE SEQUENCE [LARGE SCALE GENOMIC DNA]</scope>
    <source>
        <strain evidence="2">CNPSo 3140</strain>
    </source>
</reference>
<dbReference type="EMBL" id="QMBQ01000005">
    <property type="protein sequence ID" value="RAZ75142.1"/>
    <property type="molecule type" value="Genomic_DNA"/>
</dbReference>
<reference evidence="1 2" key="2">
    <citation type="submission" date="2018-07" db="EMBL/GenBank/DDBJ databases">
        <title>Diversity of Mesorhizobium strains in Brazil.</title>
        <authorList>
            <person name="Helene L.C.F."/>
            <person name="Dall'Agnol R."/>
            <person name="Delamuta J.R.M."/>
            <person name="Hungria M."/>
        </authorList>
    </citation>
    <scope>NUCLEOTIDE SEQUENCE [LARGE SCALE GENOMIC DNA]</scope>
    <source>
        <strain evidence="1 2">CNPSo 3140</strain>
    </source>
</reference>